<reference evidence="2 3" key="1">
    <citation type="submission" date="2020-10" db="EMBL/GenBank/DDBJ databases">
        <title>Genome sequencing of Massilia sp. LPB0304.</title>
        <authorList>
            <person name="Kim J."/>
        </authorList>
    </citation>
    <scope>NUCLEOTIDE SEQUENCE [LARGE SCALE GENOMIC DNA]</scope>
    <source>
        <strain evidence="2 3">LPB0304</strain>
    </source>
</reference>
<gene>
    <name evidence="2" type="ORF">LPB04_00035</name>
    <name evidence="1" type="ORF">LPB04_23285</name>
</gene>
<dbReference type="Proteomes" id="UP000593875">
    <property type="component" value="Chromosome"/>
</dbReference>
<sequence>MRTVLLHLERLQRHYEASVRSYDEVSLLDLSHSLRVWADLKTVLPQLAPAFSKTLSFKTSTPAKKVLRAARGSRFVFAFMPGGVITYAANGSIVTGPQDIKDRSFTVGVSCKINTDGSMELKNYSFMEVASDQPMVKAAAAEDVSRCNYSQWLGAEAVRMSYPDKTGELKIVSITREMLAFPHQRGHFR</sequence>
<dbReference type="EMBL" id="CP062941">
    <property type="protein sequence ID" value="QOL49756.1"/>
    <property type="molecule type" value="Genomic_DNA"/>
</dbReference>
<evidence type="ECO:0000313" key="3">
    <source>
        <dbReference type="Proteomes" id="UP000593875"/>
    </source>
</evidence>
<organism evidence="2 3">
    <name type="scientific">Massilia litorea</name>
    <dbReference type="NCBI Taxonomy" id="2769491"/>
    <lineage>
        <taxon>Bacteria</taxon>
        <taxon>Pseudomonadati</taxon>
        <taxon>Pseudomonadota</taxon>
        <taxon>Betaproteobacteria</taxon>
        <taxon>Burkholderiales</taxon>
        <taxon>Oxalobacteraceae</taxon>
        <taxon>Telluria group</taxon>
        <taxon>Massilia</taxon>
    </lineage>
</organism>
<evidence type="ECO:0000313" key="2">
    <source>
        <dbReference type="EMBL" id="QOL49766.1"/>
    </source>
</evidence>
<dbReference type="KEGG" id="mlir:LPB04_00035"/>
<dbReference type="KEGG" id="mlir:LPB04_23285"/>
<dbReference type="RefSeq" id="WP_193686790.1">
    <property type="nucleotide sequence ID" value="NZ_CP062941.1"/>
</dbReference>
<dbReference type="AlphaFoldDB" id="A0A7L9U6S7"/>
<name>A0A7L9U6S7_9BURK</name>
<evidence type="ECO:0000313" key="1">
    <source>
        <dbReference type="EMBL" id="QOL49756.1"/>
    </source>
</evidence>
<proteinExistence type="predicted"/>
<accession>A0A7L9U6S7</accession>
<protein>
    <submittedName>
        <fullName evidence="2">Uncharacterized protein</fullName>
    </submittedName>
</protein>
<keyword evidence="3" id="KW-1185">Reference proteome</keyword>
<dbReference type="EMBL" id="CP062941">
    <property type="protein sequence ID" value="QOL49766.1"/>
    <property type="molecule type" value="Genomic_DNA"/>
</dbReference>